<organism evidence="1 2">
    <name type="scientific">Cylindrobasidium torrendii FP15055 ss-10</name>
    <dbReference type="NCBI Taxonomy" id="1314674"/>
    <lineage>
        <taxon>Eukaryota</taxon>
        <taxon>Fungi</taxon>
        <taxon>Dikarya</taxon>
        <taxon>Basidiomycota</taxon>
        <taxon>Agaricomycotina</taxon>
        <taxon>Agaricomycetes</taxon>
        <taxon>Agaricomycetidae</taxon>
        <taxon>Agaricales</taxon>
        <taxon>Marasmiineae</taxon>
        <taxon>Physalacriaceae</taxon>
        <taxon>Cylindrobasidium</taxon>
    </lineage>
</organism>
<dbReference type="PANTHER" id="PTHR34815">
    <property type="entry name" value="LYSINE ACETYLTRANSFERASE"/>
    <property type="match status" value="1"/>
</dbReference>
<name>A0A0D7BHW2_9AGAR</name>
<evidence type="ECO:0000313" key="1">
    <source>
        <dbReference type="EMBL" id="KIY69216.1"/>
    </source>
</evidence>
<evidence type="ECO:0000313" key="2">
    <source>
        <dbReference type="Proteomes" id="UP000054007"/>
    </source>
</evidence>
<dbReference type="STRING" id="1314674.A0A0D7BHW2"/>
<dbReference type="PANTHER" id="PTHR34815:SF2">
    <property type="entry name" value="N-ACETYLTRANSFERASE DOMAIN-CONTAINING PROTEIN"/>
    <property type="match status" value="1"/>
</dbReference>
<dbReference type="EMBL" id="KN880488">
    <property type="protein sequence ID" value="KIY69216.1"/>
    <property type="molecule type" value="Genomic_DNA"/>
</dbReference>
<accession>A0A0D7BHW2</accession>
<dbReference type="AlphaFoldDB" id="A0A0D7BHW2"/>
<keyword evidence="2" id="KW-1185">Reference proteome</keyword>
<dbReference type="InterPro" id="IPR053013">
    <property type="entry name" value="LAT"/>
</dbReference>
<reference evidence="1 2" key="1">
    <citation type="journal article" date="2015" name="Fungal Genet. Biol.">
        <title>Evolution of novel wood decay mechanisms in Agaricales revealed by the genome sequences of Fistulina hepatica and Cylindrobasidium torrendii.</title>
        <authorList>
            <person name="Floudas D."/>
            <person name="Held B.W."/>
            <person name="Riley R."/>
            <person name="Nagy L.G."/>
            <person name="Koehler G."/>
            <person name="Ransdell A.S."/>
            <person name="Younus H."/>
            <person name="Chow J."/>
            <person name="Chiniquy J."/>
            <person name="Lipzen A."/>
            <person name="Tritt A."/>
            <person name="Sun H."/>
            <person name="Haridas S."/>
            <person name="LaButti K."/>
            <person name="Ohm R.A."/>
            <person name="Kues U."/>
            <person name="Blanchette R.A."/>
            <person name="Grigoriev I.V."/>
            <person name="Minto R.E."/>
            <person name="Hibbett D.S."/>
        </authorList>
    </citation>
    <scope>NUCLEOTIDE SEQUENCE [LARGE SCALE GENOMIC DNA]</scope>
    <source>
        <strain evidence="1 2">FP15055 ss-10</strain>
    </source>
</reference>
<evidence type="ECO:0008006" key="3">
    <source>
        <dbReference type="Google" id="ProtNLM"/>
    </source>
</evidence>
<proteinExistence type="predicted"/>
<dbReference type="Proteomes" id="UP000054007">
    <property type="component" value="Unassembled WGS sequence"/>
</dbReference>
<gene>
    <name evidence="1" type="ORF">CYLTODRAFT_420930</name>
</gene>
<sequence length="183" mass="19769">MAVLTPPQNRGKGYASLMMRLLHEILGSQTLPEGLSRPQDFKPALFSVLYSGIGPKFYATCAPYSQPEGHGEDHTVGWVLREPESSVYTIPDETVASSGSEFPQGWRSVRLEEMAALWEDEKRFVTAEVSVQAKDTGSAAFSILPSGGVEEYQRAIVSCLFDAVKPPMQVSAAVSEGGDTVIG</sequence>
<protein>
    <recommendedName>
        <fullName evidence="3">N-acetyltransferase domain-containing protein</fullName>
    </recommendedName>
</protein>
<dbReference type="OrthoDB" id="2020070at2759"/>